<sequence>MADPLSTAGTAAYGEEIAYLVRKTETIQDLLQCLEGPLRKAEAGSGDVSVQVRNNITACESGVRKLVTAVQKYGNLAIPTNTEDRLRAVTKRLLYPFKRSTLQDLSLTLEEILGNLK</sequence>
<dbReference type="InParanoid" id="A0A1E1JUE5"/>
<gene>
    <name evidence="1" type="ORF">RCO7_02546</name>
</gene>
<keyword evidence="2" id="KW-1185">Reference proteome</keyword>
<evidence type="ECO:0000313" key="2">
    <source>
        <dbReference type="Proteomes" id="UP000178129"/>
    </source>
</evidence>
<dbReference type="EMBL" id="FJUW01000003">
    <property type="protein sequence ID" value="CZS89517.1"/>
    <property type="molecule type" value="Genomic_DNA"/>
</dbReference>
<name>A0A1E1JUE5_9HELO</name>
<proteinExistence type="predicted"/>
<evidence type="ECO:0000313" key="1">
    <source>
        <dbReference type="EMBL" id="CZS89517.1"/>
    </source>
</evidence>
<reference evidence="2" key="1">
    <citation type="submission" date="2016-03" db="EMBL/GenBank/DDBJ databases">
        <authorList>
            <person name="Ploux O."/>
        </authorList>
    </citation>
    <scope>NUCLEOTIDE SEQUENCE [LARGE SCALE GENOMIC DNA]</scope>
    <source>
        <strain evidence="2">UK7</strain>
    </source>
</reference>
<accession>A0A1E1JUE5</accession>
<protein>
    <recommendedName>
        <fullName evidence="3">NACHT-NTPase and P-loop NTPases N-terminal domain-containing protein</fullName>
    </recommendedName>
</protein>
<organism evidence="1 2">
    <name type="scientific">Rhynchosporium graminicola</name>
    <dbReference type="NCBI Taxonomy" id="2792576"/>
    <lineage>
        <taxon>Eukaryota</taxon>
        <taxon>Fungi</taxon>
        <taxon>Dikarya</taxon>
        <taxon>Ascomycota</taxon>
        <taxon>Pezizomycotina</taxon>
        <taxon>Leotiomycetes</taxon>
        <taxon>Helotiales</taxon>
        <taxon>Ploettnerulaceae</taxon>
        <taxon>Rhynchosporium</taxon>
    </lineage>
</organism>
<evidence type="ECO:0008006" key="3">
    <source>
        <dbReference type="Google" id="ProtNLM"/>
    </source>
</evidence>
<dbReference type="AlphaFoldDB" id="A0A1E1JUE5"/>
<dbReference type="Proteomes" id="UP000178129">
    <property type="component" value="Unassembled WGS sequence"/>
</dbReference>
<comment type="caution">
    <text evidence="1">The sequence shown here is derived from an EMBL/GenBank/DDBJ whole genome shotgun (WGS) entry which is preliminary data.</text>
</comment>